<dbReference type="SUPFAM" id="SSF56214">
    <property type="entry name" value="4'-phosphopantetheinyl transferase"/>
    <property type="match status" value="1"/>
</dbReference>
<dbReference type="InterPro" id="IPR008278">
    <property type="entry name" value="4-PPantetheinyl_Trfase_dom"/>
</dbReference>
<feature type="domain" description="4'-phosphopantetheinyl transferase" evidence="2">
    <location>
        <begin position="77"/>
        <end position="134"/>
    </location>
</feature>
<evidence type="ECO:0000259" key="2">
    <source>
        <dbReference type="Pfam" id="PF01648"/>
    </source>
</evidence>
<evidence type="ECO:0000256" key="1">
    <source>
        <dbReference type="ARBA" id="ARBA00022679"/>
    </source>
</evidence>
<protein>
    <recommendedName>
        <fullName evidence="2">4'-phosphopantetheinyl transferase domain-containing protein</fullName>
    </recommendedName>
</protein>
<evidence type="ECO:0000313" key="3">
    <source>
        <dbReference type="EMBL" id="GAA4714415.1"/>
    </source>
</evidence>
<dbReference type="Gene3D" id="3.90.470.20">
    <property type="entry name" value="4'-phosphopantetheinyl transferase domain"/>
    <property type="match status" value="2"/>
</dbReference>
<gene>
    <name evidence="3" type="ORF">GCM10023349_37020</name>
</gene>
<proteinExistence type="predicted"/>
<dbReference type="InterPro" id="IPR037143">
    <property type="entry name" value="4-PPantetheinyl_Trfase_dom_sf"/>
</dbReference>
<accession>A0ABP8XTT3</accession>
<keyword evidence="4" id="KW-1185">Reference proteome</keyword>
<dbReference type="RefSeq" id="WP_345522974.1">
    <property type="nucleotide sequence ID" value="NZ_BAABKM010000003.1"/>
</dbReference>
<reference evidence="4" key="1">
    <citation type="journal article" date="2019" name="Int. J. Syst. Evol. Microbiol.">
        <title>The Global Catalogue of Microorganisms (GCM) 10K type strain sequencing project: providing services to taxonomists for standard genome sequencing and annotation.</title>
        <authorList>
            <consortium name="The Broad Institute Genomics Platform"/>
            <consortium name="The Broad Institute Genome Sequencing Center for Infectious Disease"/>
            <person name="Wu L."/>
            <person name="Ma J."/>
        </authorList>
    </citation>
    <scope>NUCLEOTIDE SEQUENCE [LARGE SCALE GENOMIC DNA]</scope>
    <source>
        <strain evidence="4">JCM 18531</strain>
    </source>
</reference>
<dbReference type="Proteomes" id="UP001499974">
    <property type="component" value="Unassembled WGS sequence"/>
</dbReference>
<keyword evidence="1" id="KW-0808">Transferase</keyword>
<dbReference type="Pfam" id="PF01648">
    <property type="entry name" value="ACPS"/>
    <property type="match status" value="1"/>
</dbReference>
<evidence type="ECO:0000313" key="4">
    <source>
        <dbReference type="Proteomes" id="UP001499974"/>
    </source>
</evidence>
<comment type="caution">
    <text evidence="3">The sequence shown here is derived from an EMBL/GenBank/DDBJ whole genome shotgun (WGS) entry which is preliminary data.</text>
</comment>
<name>A0ABP8XTT3_9ACTN</name>
<dbReference type="EMBL" id="BAABKM010000003">
    <property type="protein sequence ID" value="GAA4714415.1"/>
    <property type="molecule type" value="Genomic_DNA"/>
</dbReference>
<sequence>MTIDVAWHDSARAADDALAAHLGWAYGDGEARTGRLCGRCGSAAHGRPWATYDGRDVAVSLARSGPHLVTAVATDGAVGVDVESVAEVAARWQPELVLAPGEVAADALEQARVWARKEAVLKMYGVGLARPMTAVVLGAEAWIDLEAPDGYVAAVAWLTPQRAAAAGPSGRATRRTGP</sequence>
<organism evidence="3 4">
    <name type="scientific">Nocardioides conyzicola</name>
    <dbReference type="NCBI Taxonomy" id="1651781"/>
    <lineage>
        <taxon>Bacteria</taxon>
        <taxon>Bacillati</taxon>
        <taxon>Actinomycetota</taxon>
        <taxon>Actinomycetes</taxon>
        <taxon>Propionibacteriales</taxon>
        <taxon>Nocardioidaceae</taxon>
        <taxon>Nocardioides</taxon>
    </lineage>
</organism>